<evidence type="ECO:0000256" key="13">
    <source>
        <dbReference type="ARBA" id="ARBA00048679"/>
    </source>
</evidence>
<feature type="domain" description="Protein kinase" evidence="15">
    <location>
        <begin position="41"/>
        <end position="314"/>
    </location>
</feature>
<evidence type="ECO:0000256" key="7">
    <source>
        <dbReference type="ARBA" id="ARBA00022777"/>
    </source>
</evidence>
<dbReference type="GO" id="GO:0010506">
    <property type="term" value="P:regulation of autophagy"/>
    <property type="evidence" value="ECO:0007669"/>
    <property type="project" value="InterPro"/>
</dbReference>
<evidence type="ECO:0000256" key="10">
    <source>
        <dbReference type="ARBA" id="ARBA00023006"/>
    </source>
</evidence>
<evidence type="ECO:0000313" key="17">
    <source>
        <dbReference type="EMBL" id="KXX81529.1"/>
    </source>
</evidence>
<keyword evidence="5" id="KW-0808">Transferase</keyword>
<comment type="catalytic activity">
    <reaction evidence="12">
        <text>L-threonyl-[protein] + ATP = O-phospho-L-threonyl-[protein] + ADP + H(+)</text>
        <dbReference type="Rhea" id="RHEA:46608"/>
        <dbReference type="Rhea" id="RHEA-COMP:11060"/>
        <dbReference type="Rhea" id="RHEA-COMP:11605"/>
        <dbReference type="ChEBI" id="CHEBI:15378"/>
        <dbReference type="ChEBI" id="CHEBI:30013"/>
        <dbReference type="ChEBI" id="CHEBI:30616"/>
        <dbReference type="ChEBI" id="CHEBI:61977"/>
        <dbReference type="ChEBI" id="CHEBI:456216"/>
        <dbReference type="EC" id="2.7.11.1"/>
    </reaction>
</comment>
<evidence type="ECO:0000313" key="18">
    <source>
        <dbReference type="Proteomes" id="UP000078237"/>
    </source>
</evidence>
<dbReference type="CDD" id="cd21134">
    <property type="entry name" value="YTH"/>
    <property type="match status" value="1"/>
</dbReference>
<dbReference type="SMART" id="SM00220">
    <property type="entry name" value="S_TKc"/>
    <property type="match status" value="1"/>
</dbReference>
<evidence type="ECO:0000256" key="6">
    <source>
        <dbReference type="ARBA" id="ARBA00022741"/>
    </source>
</evidence>
<dbReference type="InterPro" id="IPR008271">
    <property type="entry name" value="Ser/Thr_kinase_AS"/>
</dbReference>
<dbReference type="InterPro" id="IPR045269">
    <property type="entry name" value="Atg1-like"/>
</dbReference>
<evidence type="ECO:0000256" key="11">
    <source>
        <dbReference type="ARBA" id="ARBA00030237"/>
    </source>
</evidence>
<dbReference type="PROSITE" id="PS00108">
    <property type="entry name" value="PROTEIN_KINASE_ST"/>
    <property type="match status" value="1"/>
</dbReference>
<dbReference type="Gene3D" id="3.10.590.10">
    <property type="entry name" value="ph1033 like domains"/>
    <property type="match status" value="1"/>
</dbReference>
<dbReference type="SUPFAM" id="SSF56112">
    <property type="entry name" value="Protein kinase-like (PK-like)"/>
    <property type="match status" value="1"/>
</dbReference>
<dbReference type="InterPro" id="IPR011009">
    <property type="entry name" value="Kinase-like_dom_sf"/>
</dbReference>
<dbReference type="PANTHER" id="PTHR24348">
    <property type="entry name" value="SERINE/THREONINE-PROTEIN KINASE UNC-51-RELATED"/>
    <property type="match status" value="1"/>
</dbReference>
<evidence type="ECO:0000259" key="16">
    <source>
        <dbReference type="PROSITE" id="PS50882"/>
    </source>
</evidence>
<evidence type="ECO:0000256" key="1">
    <source>
        <dbReference type="ARBA" id="ARBA00004623"/>
    </source>
</evidence>
<evidence type="ECO:0000256" key="3">
    <source>
        <dbReference type="ARBA" id="ARBA00022448"/>
    </source>
</evidence>
<comment type="caution">
    <text evidence="17">The sequence shown here is derived from an EMBL/GenBank/DDBJ whole genome shotgun (WGS) entry which is preliminary data.</text>
</comment>
<dbReference type="VEuPathDB" id="FungiDB:MMYC01_202494"/>
<evidence type="ECO:0000259" key="15">
    <source>
        <dbReference type="PROSITE" id="PS50011"/>
    </source>
</evidence>
<proteinExistence type="predicted"/>
<comment type="catalytic activity">
    <reaction evidence="13">
        <text>L-seryl-[protein] + ATP = O-phospho-L-seryl-[protein] + ADP + H(+)</text>
        <dbReference type="Rhea" id="RHEA:17989"/>
        <dbReference type="Rhea" id="RHEA-COMP:9863"/>
        <dbReference type="Rhea" id="RHEA-COMP:11604"/>
        <dbReference type="ChEBI" id="CHEBI:15378"/>
        <dbReference type="ChEBI" id="CHEBI:29999"/>
        <dbReference type="ChEBI" id="CHEBI:30616"/>
        <dbReference type="ChEBI" id="CHEBI:83421"/>
        <dbReference type="ChEBI" id="CHEBI:456216"/>
        <dbReference type="EC" id="2.7.11.1"/>
    </reaction>
</comment>
<dbReference type="GO" id="GO:0034045">
    <property type="term" value="C:phagophore assembly site membrane"/>
    <property type="evidence" value="ECO:0007669"/>
    <property type="project" value="UniProtKB-SubCell"/>
</dbReference>
<dbReference type="GO" id="GO:0005776">
    <property type="term" value="C:autophagosome"/>
    <property type="evidence" value="ECO:0007669"/>
    <property type="project" value="TreeGrafter"/>
</dbReference>
<evidence type="ECO:0000256" key="2">
    <source>
        <dbReference type="ARBA" id="ARBA00012513"/>
    </source>
</evidence>
<dbReference type="Proteomes" id="UP000078237">
    <property type="component" value="Unassembled WGS sequence"/>
</dbReference>
<keyword evidence="10" id="KW-0072">Autophagy</keyword>
<keyword evidence="8" id="KW-0067">ATP-binding</keyword>
<dbReference type="EC" id="2.7.11.1" evidence="2"/>
<dbReference type="OrthoDB" id="10252171at2759"/>
<evidence type="ECO:0000256" key="14">
    <source>
        <dbReference type="SAM" id="MobiDB-lite"/>
    </source>
</evidence>
<sequence>MADDLPKLVAISKLETDFLPGCVRHRFYEPPSTLVTREEVWDIREEIGRGGCGIVRKEELRANPLQNAEVRAVKQITKLQPSQPAWTYRDELAAIIKFSQPQYAPYFVSIFGWFESTDSIFIAMEYLPDGDLEHYKNASPPFLELDTTRIVRQLLGGVRYMHENGFAHRDLKPGNILISSTTPSWHIKIADFGISKQVFRGVTRQQTANMFGTMGYAAPEALGYYDESDNAITYTISVDIWAVGTIALTLLLGRDVFPSPGHLSRYVNQQRPLEFSRQRGDDLTDLCRDFISGLLAPDPVARPTAIAALAHPWLNQEVTPPPEGTGMNSTRQLDSANNSPLQDARRVKLEVQQEHQLATIPDIVVKTETKPEFRLYPPRDAMTIGRIHEMLYLDNVLLARNFRRLVFNQTRYFVLRSDNATDIETSAAHGVWTSSSRVNKILDKAFAQSGGHVVMFFSVILSCQLVLMDVRSRKFCGVARMTSPLDWINTDPHWLEDGWQGRFTVNWLSHTELSFDRVKHVPVKESTPGFRAVACYDGTEISRGSAWELLRAYSSEERQWRPFAIPH</sequence>
<dbReference type="GO" id="GO:0015031">
    <property type="term" value="P:protein transport"/>
    <property type="evidence" value="ECO:0007669"/>
    <property type="project" value="UniProtKB-KW"/>
</dbReference>
<evidence type="ECO:0000256" key="8">
    <source>
        <dbReference type="ARBA" id="ARBA00022840"/>
    </source>
</evidence>
<feature type="region of interest" description="Disordered" evidence="14">
    <location>
        <begin position="317"/>
        <end position="339"/>
    </location>
</feature>
<protein>
    <recommendedName>
        <fullName evidence="2">non-specific serine/threonine protein kinase</fullName>
        <ecNumber evidence="2">2.7.11.1</ecNumber>
    </recommendedName>
    <alternativeName>
        <fullName evidence="11">Autophagy-related protein 1</fullName>
    </alternativeName>
</protein>
<feature type="compositionally biased region" description="Polar residues" evidence="14">
    <location>
        <begin position="326"/>
        <end position="339"/>
    </location>
</feature>
<dbReference type="GO" id="GO:0000045">
    <property type="term" value="P:autophagosome assembly"/>
    <property type="evidence" value="ECO:0007669"/>
    <property type="project" value="TreeGrafter"/>
</dbReference>
<organism evidence="17 18">
    <name type="scientific">Madurella mycetomatis</name>
    <dbReference type="NCBI Taxonomy" id="100816"/>
    <lineage>
        <taxon>Eukaryota</taxon>
        <taxon>Fungi</taxon>
        <taxon>Dikarya</taxon>
        <taxon>Ascomycota</taxon>
        <taxon>Pezizomycotina</taxon>
        <taxon>Sordariomycetes</taxon>
        <taxon>Sordariomycetidae</taxon>
        <taxon>Sordariales</taxon>
        <taxon>Sordariales incertae sedis</taxon>
        <taxon>Madurella</taxon>
    </lineage>
</organism>
<dbReference type="InterPro" id="IPR000719">
    <property type="entry name" value="Prot_kinase_dom"/>
</dbReference>
<evidence type="ECO:0000256" key="4">
    <source>
        <dbReference type="ARBA" id="ARBA00022527"/>
    </source>
</evidence>
<evidence type="ECO:0000256" key="12">
    <source>
        <dbReference type="ARBA" id="ARBA00047899"/>
    </source>
</evidence>
<evidence type="ECO:0000256" key="5">
    <source>
        <dbReference type="ARBA" id="ARBA00022679"/>
    </source>
</evidence>
<keyword evidence="7 17" id="KW-0418">Kinase</keyword>
<dbReference type="Pfam" id="PF04146">
    <property type="entry name" value="YTH"/>
    <property type="match status" value="1"/>
</dbReference>
<dbReference type="EMBL" id="LCTW02000033">
    <property type="protein sequence ID" value="KXX81529.1"/>
    <property type="molecule type" value="Genomic_DNA"/>
</dbReference>
<dbReference type="InterPro" id="IPR007275">
    <property type="entry name" value="YTH_domain"/>
</dbReference>
<dbReference type="GO" id="GO:0004674">
    <property type="term" value="F:protein serine/threonine kinase activity"/>
    <property type="evidence" value="ECO:0007669"/>
    <property type="project" value="UniProtKB-KW"/>
</dbReference>
<keyword evidence="3" id="KW-0813">Transport</keyword>
<keyword evidence="6" id="KW-0547">Nucleotide-binding</keyword>
<feature type="domain" description="YTH" evidence="16">
    <location>
        <begin position="410"/>
        <end position="553"/>
    </location>
</feature>
<dbReference type="STRING" id="100816.A0A175WDF0"/>
<dbReference type="GO" id="GO:0005829">
    <property type="term" value="C:cytosol"/>
    <property type="evidence" value="ECO:0007669"/>
    <property type="project" value="TreeGrafter"/>
</dbReference>
<dbReference type="GO" id="GO:0003723">
    <property type="term" value="F:RNA binding"/>
    <property type="evidence" value="ECO:0007669"/>
    <property type="project" value="InterPro"/>
</dbReference>
<name>A0A175WDF0_9PEZI</name>
<dbReference type="PANTHER" id="PTHR24348:SF22">
    <property type="entry name" value="NON-SPECIFIC SERINE_THREONINE PROTEIN KINASE"/>
    <property type="match status" value="1"/>
</dbReference>
<dbReference type="PROSITE" id="PS50011">
    <property type="entry name" value="PROTEIN_KINASE_DOM"/>
    <property type="match status" value="1"/>
</dbReference>
<dbReference type="AlphaFoldDB" id="A0A175WDF0"/>
<dbReference type="Gene3D" id="1.10.510.10">
    <property type="entry name" value="Transferase(Phosphotransferase) domain 1"/>
    <property type="match status" value="1"/>
</dbReference>
<dbReference type="Pfam" id="PF00069">
    <property type="entry name" value="Pkinase"/>
    <property type="match status" value="1"/>
</dbReference>
<comment type="subcellular location">
    <subcellularLocation>
        <location evidence="1">Preautophagosomal structure membrane</location>
        <topology evidence="1">Peripheral membrane protein</topology>
    </subcellularLocation>
</comment>
<keyword evidence="18" id="KW-1185">Reference proteome</keyword>
<dbReference type="PROSITE" id="PS50882">
    <property type="entry name" value="YTH"/>
    <property type="match status" value="1"/>
</dbReference>
<keyword evidence="4" id="KW-0723">Serine/threonine-protein kinase</keyword>
<keyword evidence="9" id="KW-0653">Protein transport</keyword>
<gene>
    <name evidence="17" type="ORF">MMYC01_202494</name>
</gene>
<dbReference type="GO" id="GO:0005524">
    <property type="term" value="F:ATP binding"/>
    <property type="evidence" value="ECO:0007669"/>
    <property type="project" value="UniProtKB-KW"/>
</dbReference>
<reference evidence="17 18" key="1">
    <citation type="journal article" date="2016" name="Genome Announc.">
        <title>Genome Sequence of Madurella mycetomatis mm55, Isolated from a Human Mycetoma Case in Sudan.</title>
        <authorList>
            <person name="Smit S."/>
            <person name="Derks M.F."/>
            <person name="Bervoets S."/>
            <person name="Fahal A."/>
            <person name="van Leeuwen W."/>
            <person name="van Belkum A."/>
            <person name="van de Sande W.W."/>
        </authorList>
    </citation>
    <scope>NUCLEOTIDE SEQUENCE [LARGE SCALE GENOMIC DNA]</scope>
    <source>
        <strain evidence="18">mm55</strain>
    </source>
</reference>
<evidence type="ECO:0000256" key="9">
    <source>
        <dbReference type="ARBA" id="ARBA00022927"/>
    </source>
</evidence>
<accession>A0A175WDF0</accession>